<protein>
    <submittedName>
        <fullName evidence="4">Uncharacterized protein</fullName>
    </submittedName>
</protein>
<organism evidence="4 5">
    <name type="scientific">Adineta steineri</name>
    <dbReference type="NCBI Taxonomy" id="433720"/>
    <lineage>
        <taxon>Eukaryota</taxon>
        <taxon>Metazoa</taxon>
        <taxon>Spiralia</taxon>
        <taxon>Gnathifera</taxon>
        <taxon>Rotifera</taxon>
        <taxon>Eurotatoria</taxon>
        <taxon>Bdelloidea</taxon>
        <taxon>Adinetida</taxon>
        <taxon>Adinetidae</taxon>
        <taxon>Adineta</taxon>
    </lineage>
</organism>
<dbReference type="EMBL" id="CAJNOG010000017">
    <property type="protein sequence ID" value="CAF0764887.1"/>
    <property type="molecule type" value="Genomic_DNA"/>
</dbReference>
<evidence type="ECO:0000256" key="2">
    <source>
        <dbReference type="SAM" id="MobiDB-lite"/>
    </source>
</evidence>
<evidence type="ECO:0000313" key="4">
    <source>
        <dbReference type="EMBL" id="CAF3601097.1"/>
    </source>
</evidence>
<name>A0A818N7T8_9BILA</name>
<gene>
    <name evidence="3" type="ORF">JYZ213_LOCUS3279</name>
    <name evidence="4" type="ORF">OXD698_LOCUS6420</name>
</gene>
<reference evidence="4" key="1">
    <citation type="submission" date="2021-02" db="EMBL/GenBank/DDBJ databases">
        <authorList>
            <person name="Nowell W R."/>
        </authorList>
    </citation>
    <scope>NUCLEOTIDE SEQUENCE</scope>
</reference>
<dbReference type="Proteomes" id="UP000663845">
    <property type="component" value="Unassembled WGS sequence"/>
</dbReference>
<feature type="compositionally biased region" description="Polar residues" evidence="2">
    <location>
        <begin position="459"/>
        <end position="468"/>
    </location>
</feature>
<feature type="coiled-coil region" evidence="1">
    <location>
        <begin position="38"/>
        <end position="79"/>
    </location>
</feature>
<sequence>MFGNKSVYILTIVWNEKYFIDSKAIRYAARRCLYRAANTQLNVELKTLINQNNEILHEIDRCNNDLQKYDEKLQILDNMSELATQSLEAYFQTRMENLRTFVHEQCRIISDGIQEEADHWKEIHAMLQQKLVVPGDLRSYGGGNGLPRTVKQSPEFSRIMEEDEEEEVEQDEEKEENKNDVSILLQARTLTPLITQTLKKARLRASKLSQDTSLIAPSQLNMSTTIHEQTLMEEEIQSPQKETVNHMTLRDVSAIEKETEMETDMINPDLSVSLLPFITTINHDEDKNKHNRSIASNISDKTFVKTSLKPFSSEEDEEETDSGDNTVMEESLLLDNKETNRPLLLTADQSIRIRDHPSRHEKLSLSNKSLEEKVKIKQEKVSFREPIKIHNNLERKCLGKTFLLNNNTFDAEKSDYVRPTILITNDTSKLSPIQSEESENEEQPNTVRKTEKRSIDEVLSTSTSSNRSRAFKSPVVTQLPPPVPTGTIENSNKRRTNRRTTIRLLQDNQNVAPPQPVENPTKTRYQTRYSTRLAGTMINEEVTISTTNRRTTRLTSE</sequence>
<keyword evidence="1" id="KW-0175">Coiled coil</keyword>
<comment type="caution">
    <text evidence="4">The sequence shown here is derived from an EMBL/GenBank/DDBJ whole genome shotgun (WGS) entry which is preliminary data.</text>
</comment>
<evidence type="ECO:0000313" key="3">
    <source>
        <dbReference type="EMBL" id="CAF0764887.1"/>
    </source>
</evidence>
<evidence type="ECO:0000313" key="5">
    <source>
        <dbReference type="Proteomes" id="UP000663844"/>
    </source>
</evidence>
<evidence type="ECO:0000256" key="1">
    <source>
        <dbReference type="SAM" id="Coils"/>
    </source>
</evidence>
<dbReference type="AlphaFoldDB" id="A0A818N7T8"/>
<proteinExistence type="predicted"/>
<feature type="region of interest" description="Disordered" evidence="2">
    <location>
        <begin position="428"/>
        <end position="497"/>
    </location>
</feature>
<dbReference type="EMBL" id="CAJOAZ010000278">
    <property type="protein sequence ID" value="CAF3601097.1"/>
    <property type="molecule type" value="Genomic_DNA"/>
</dbReference>
<accession>A0A818N7T8</accession>
<dbReference type="Proteomes" id="UP000663844">
    <property type="component" value="Unassembled WGS sequence"/>
</dbReference>